<evidence type="ECO:0000256" key="1">
    <source>
        <dbReference type="SAM" id="MobiDB-lite"/>
    </source>
</evidence>
<feature type="compositionally biased region" description="Polar residues" evidence="1">
    <location>
        <begin position="88"/>
        <end position="106"/>
    </location>
</feature>
<evidence type="ECO:0000313" key="2">
    <source>
        <dbReference type="EMBL" id="ABF70115.1"/>
    </source>
</evidence>
<feature type="region of interest" description="Disordered" evidence="1">
    <location>
        <begin position="88"/>
        <end position="108"/>
    </location>
</feature>
<gene>
    <name evidence="2" type="ORF">MBP_91N22.20</name>
</gene>
<organism evidence="2">
    <name type="scientific">Musa balbisiana</name>
    <name type="common">Banana</name>
    <dbReference type="NCBI Taxonomy" id="52838"/>
    <lineage>
        <taxon>Eukaryota</taxon>
        <taxon>Viridiplantae</taxon>
        <taxon>Streptophyta</taxon>
        <taxon>Embryophyta</taxon>
        <taxon>Tracheophyta</taxon>
        <taxon>Spermatophyta</taxon>
        <taxon>Magnoliopsida</taxon>
        <taxon>Liliopsida</taxon>
        <taxon>Zingiberales</taxon>
        <taxon>Musaceae</taxon>
        <taxon>Musa</taxon>
    </lineage>
</organism>
<dbReference type="EMBL" id="AC186755">
    <property type="protein sequence ID" value="ABF70115.1"/>
    <property type="molecule type" value="Genomic_DNA"/>
</dbReference>
<proteinExistence type="predicted"/>
<name>Q1EP42_MUSBA</name>
<reference evidence="2" key="1">
    <citation type="submission" date="2006-06" db="EMBL/GenBank/DDBJ databases">
        <authorList>
            <person name="Town C.D."/>
            <person name="Ronning C.M."/>
            <person name="Cheung F."/>
            <person name="Haas B.J."/>
            <person name="Althoff R."/>
            <person name="Arbogast T."/>
            <person name="Hine E."/>
            <person name="Piffanelli P."/>
            <person name="Tallon L.J."/>
        </authorList>
    </citation>
    <scope>NUCLEOTIDE SEQUENCE</scope>
</reference>
<sequence length="127" mass="13921">MQSTAVASCMVLTGMQSTTRERERERGSAEGSWATIAAHDNNNASFVIVVVVVVVVADAEIFEFSTKRGQWVTERYLHRGMPYASSQRDIASSASMETRDAGSSWNPAEEAYGDASQAIRRMEQLIG</sequence>
<dbReference type="AlphaFoldDB" id="Q1EP42"/>
<accession>Q1EP42</accession>
<protein>
    <submittedName>
        <fullName evidence="2">Uncharacterized protein</fullName>
    </submittedName>
</protein>